<dbReference type="RefSeq" id="WP_255388634.1">
    <property type="nucleotide sequence ID" value="NZ_CP101508.1"/>
</dbReference>
<accession>A0ABY5GE78</accession>
<reference evidence="3" key="1">
    <citation type="submission" date="2022-07" db="EMBL/GenBank/DDBJ databases">
        <title>Genome sequencing of Photobacterium atrarenae GJH2-4.</title>
        <authorList>
            <person name="Park S.-J."/>
        </authorList>
    </citation>
    <scope>NUCLEOTIDE SEQUENCE</scope>
    <source>
        <strain evidence="3">GJH2-4</strain>
    </source>
</reference>
<feature type="signal peptide" evidence="1">
    <location>
        <begin position="1"/>
        <end position="29"/>
    </location>
</feature>
<dbReference type="Pfam" id="PF24514">
    <property type="entry name" value="SpaA_4"/>
    <property type="match status" value="1"/>
</dbReference>
<keyword evidence="4" id="KW-1185">Reference proteome</keyword>
<dbReference type="Proteomes" id="UP001057998">
    <property type="component" value="Chromosome 1"/>
</dbReference>
<organism evidence="3 4">
    <name type="scientific">Photobacterium atrarenae</name>
    <dbReference type="NCBI Taxonomy" id="865757"/>
    <lineage>
        <taxon>Bacteria</taxon>
        <taxon>Pseudomonadati</taxon>
        <taxon>Pseudomonadota</taxon>
        <taxon>Gammaproteobacteria</taxon>
        <taxon>Vibrionales</taxon>
        <taxon>Vibrionaceae</taxon>
        <taxon>Photobacterium</taxon>
    </lineage>
</organism>
<evidence type="ECO:0000313" key="3">
    <source>
        <dbReference type="EMBL" id="UTV27419.1"/>
    </source>
</evidence>
<feature type="chain" id="PRO_5046132664" description="SpaA-like prealbumin fold domain-containing protein" evidence="1">
    <location>
        <begin position="30"/>
        <end position="1105"/>
    </location>
</feature>
<keyword evidence="1" id="KW-0732">Signal</keyword>
<gene>
    <name evidence="3" type="ORF">NNL38_14015</name>
</gene>
<dbReference type="EMBL" id="CP101508">
    <property type="protein sequence ID" value="UTV27419.1"/>
    <property type="molecule type" value="Genomic_DNA"/>
</dbReference>
<protein>
    <recommendedName>
        <fullName evidence="2">SpaA-like prealbumin fold domain-containing protein</fullName>
    </recommendedName>
</protein>
<feature type="domain" description="SpaA-like prealbumin fold" evidence="2">
    <location>
        <begin position="729"/>
        <end position="826"/>
    </location>
</feature>
<evidence type="ECO:0000256" key="1">
    <source>
        <dbReference type="SAM" id="SignalP"/>
    </source>
</evidence>
<sequence>MKPDVILRGIKYALGVSLLSSTAMSTAWAFDPPPNTVQFRLEGCRNDGNPTLIAGSNTLPNTDDNFTCQDPAPLGGNDTPYTTGNLGKGWHELDLVPHRLTTTNGNSSGNVTYDVIIAADHALASGIEGYDQIFDVQIIKAPDTLNVFSDTSCSLVVGAQQIDASGTVTGGIEEVIYRQLTITQGPDTTCVIDWANRLAIGASQFSGSSLQAYMFEAENFQTGKRTVPIPVKDIEAAAARKDMSATEGGGLVWNVTKQASPAQVDLGNTCDVSETNTQDVTIRVDWEVRPTEAGTVAVVTNIYTTNPASRDILVDVTDTLTGNGTPAVNDVATAEDVPVPAGSETLVLTHLFDAPADASDLSDTAVLTFIDPATNEPFAETIEVTFDLPNSDIQPGSQTETTATISDTEQIVGDGLSYAVASIAGGSASGTFSDSYSLGTFLTESDPNLVWTSEEQPSGTCEDDNGCPVGFVEFTKTIAAAAVTTTNGTLSDWALLTAANGATASSGDANSPVSILVTAAALVDLDVELTIPAAQDLTCNVEVKDSGNNVVQNLEFEFDALGATTLTETAEDIEPDSYTATVTSCGNLVGTTVKTIDMTLPAQPTLADCTDTLSFTLEAPEPDDPVLAAVNKVTLPAGFESGWEMTLQGPGLPPGGITLSTDGDPATFEVFQLNNSNFELLDGDYTITETPQQGWAQTSSSGCSFTVDTAADAGQTKQCVITNQKLGKIVVKKLTEPKYGTGFSFTHDIGSNGTPFSLDHGQMEMFIDVLPGTYTVTEDDPSPAFQLTGLTCTESEVENSTPNQATRSVEIELDPGETVECTFTNRESGMVKVIKKTNGYITDDVWHFTLTGPGLNTAAQTPPAHFDFDGAKLIPGEVYTLCETDIPHGWHPVWLMDFNKDGYPETLLDELEGATDAPVDPYTGISLVYKPNGETQYGGYGSYGSYGSSPEPETYCVNFTVKPGQTLKMVIDNMQYLDSYDPKPKACYDKPINDRYVTHEMVDGKGYRVGYYPVDSCDKLSGLLDYDSSKGSADDLATKLMHATLSRDLGYRTCDQSDRVMKRAQRMLEQGGYSHLGYHPGSWDSYTAGKLATKLNRYSQHRLCD</sequence>
<evidence type="ECO:0000313" key="4">
    <source>
        <dbReference type="Proteomes" id="UP001057998"/>
    </source>
</evidence>
<evidence type="ECO:0000259" key="2">
    <source>
        <dbReference type="Pfam" id="PF24514"/>
    </source>
</evidence>
<name>A0ABY5GE78_9GAMM</name>
<dbReference type="InterPro" id="IPR055371">
    <property type="entry name" value="SpaA_PFL_dom_4"/>
</dbReference>
<proteinExistence type="predicted"/>